<dbReference type="InterPro" id="IPR044505">
    <property type="entry name" value="GlgX_Isoamylase_N_E_set"/>
</dbReference>
<evidence type="ECO:0000256" key="2">
    <source>
        <dbReference type="SAM" id="MobiDB-lite"/>
    </source>
</evidence>
<feature type="compositionally biased region" description="Low complexity" evidence="2">
    <location>
        <begin position="126"/>
        <end position="136"/>
    </location>
</feature>
<keyword evidence="5" id="KW-1185">Reference proteome</keyword>
<dbReference type="AlphaFoldDB" id="L1KWW9"/>
<evidence type="ECO:0000313" key="5">
    <source>
        <dbReference type="Proteomes" id="UP000010411"/>
    </source>
</evidence>
<name>L1KWW9_9ACTN</name>
<dbReference type="Pfam" id="PF02922">
    <property type="entry name" value="CBM_48"/>
    <property type="match status" value="1"/>
</dbReference>
<dbReference type="GO" id="GO:0004553">
    <property type="term" value="F:hydrolase activity, hydrolyzing O-glycosyl compounds"/>
    <property type="evidence" value="ECO:0007669"/>
    <property type="project" value="InterPro"/>
</dbReference>
<dbReference type="CDD" id="cd02856">
    <property type="entry name" value="E_set_GDE_Isoamylase_N"/>
    <property type="match status" value="1"/>
</dbReference>
<dbReference type="Gene3D" id="2.60.40.10">
    <property type="entry name" value="Immunoglobulins"/>
    <property type="match status" value="1"/>
</dbReference>
<sequence>MSVWSGQPYPLGAAFDGTGTNFALFSEVAEGVDLVLVDDDGHHRAVPLTEVDGFVWHGHLPGIGPGQRYGYRVHGPWDPAAGHRCDPAKLLLDPYTRAVGRADRQSPFALRAPAPTAPGTPCSAWSPTPTSTGATTARRDARTPTP</sequence>
<accession>L1KWW9</accession>
<evidence type="ECO:0000313" key="4">
    <source>
        <dbReference type="EMBL" id="EKX65117.1"/>
    </source>
</evidence>
<organism evidence="4 5">
    <name type="scientific">Streptomyces ipomoeae 91-03</name>
    <dbReference type="NCBI Taxonomy" id="698759"/>
    <lineage>
        <taxon>Bacteria</taxon>
        <taxon>Bacillati</taxon>
        <taxon>Actinomycetota</taxon>
        <taxon>Actinomycetes</taxon>
        <taxon>Kitasatosporales</taxon>
        <taxon>Streptomycetaceae</taxon>
        <taxon>Streptomyces</taxon>
    </lineage>
</organism>
<proteinExistence type="inferred from homology"/>
<feature type="compositionally biased region" description="Basic and acidic residues" evidence="2">
    <location>
        <begin position="137"/>
        <end position="146"/>
    </location>
</feature>
<dbReference type="Proteomes" id="UP000010411">
    <property type="component" value="Unassembled WGS sequence"/>
</dbReference>
<dbReference type="EMBL" id="AEJC01000311">
    <property type="protein sequence ID" value="EKX65117.1"/>
    <property type="molecule type" value="Genomic_DNA"/>
</dbReference>
<dbReference type="InterPro" id="IPR014756">
    <property type="entry name" value="Ig_E-set"/>
</dbReference>
<feature type="region of interest" description="Disordered" evidence="2">
    <location>
        <begin position="104"/>
        <end position="146"/>
    </location>
</feature>
<comment type="caution">
    <text evidence="4">The sequence shown here is derived from an EMBL/GenBank/DDBJ whole genome shotgun (WGS) entry which is preliminary data.</text>
</comment>
<dbReference type="InterPro" id="IPR004193">
    <property type="entry name" value="Glyco_hydro_13_N"/>
</dbReference>
<dbReference type="PANTHER" id="PTHR43002">
    <property type="entry name" value="GLYCOGEN DEBRANCHING ENZYME"/>
    <property type="match status" value="1"/>
</dbReference>
<evidence type="ECO:0000256" key="1">
    <source>
        <dbReference type="ARBA" id="ARBA00008061"/>
    </source>
</evidence>
<protein>
    <submittedName>
        <fullName evidence="4">Isoamylase N-terminal domain protein</fullName>
    </submittedName>
</protein>
<comment type="similarity">
    <text evidence="1">Belongs to the glycosyl hydrolase 13 family.</text>
</comment>
<dbReference type="PATRIC" id="fig|698759.3.peg.4247"/>
<evidence type="ECO:0000259" key="3">
    <source>
        <dbReference type="Pfam" id="PF02922"/>
    </source>
</evidence>
<feature type="domain" description="Glycoside hydrolase family 13 N-terminal" evidence="3">
    <location>
        <begin position="10"/>
        <end position="95"/>
    </location>
</feature>
<reference evidence="4 5" key="1">
    <citation type="submission" date="2012-11" db="EMBL/GenBank/DDBJ databases">
        <authorList>
            <person name="Huguet-Tapia J.C."/>
            <person name="Durkin A.S."/>
            <person name="Pettis G.S."/>
            <person name="Badger J.H."/>
        </authorList>
    </citation>
    <scope>NUCLEOTIDE SEQUENCE [LARGE SCALE GENOMIC DNA]</scope>
    <source>
        <strain evidence="4 5">91-03</strain>
    </source>
</reference>
<dbReference type="InterPro" id="IPR013783">
    <property type="entry name" value="Ig-like_fold"/>
</dbReference>
<dbReference type="GO" id="GO:0005975">
    <property type="term" value="P:carbohydrate metabolic process"/>
    <property type="evidence" value="ECO:0007669"/>
    <property type="project" value="InterPro"/>
</dbReference>
<dbReference type="SUPFAM" id="SSF81296">
    <property type="entry name" value="E set domains"/>
    <property type="match status" value="1"/>
</dbReference>
<gene>
    <name evidence="4" type="ORF">STRIP9103_00507</name>
</gene>